<evidence type="ECO:0008006" key="3">
    <source>
        <dbReference type="Google" id="ProtNLM"/>
    </source>
</evidence>
<reference evidence="1 2" key="1">
    <citation type="journal article" date="2011" name="Stand. Genomic Sci.">
        <title>Complete genome sequence of the gliding, heparinolytic Pedobacter saltans type strain (113).</title>
        <authorList>
            <person name="Liolios K."/>
            <person name="Sikorski J."/>
            <person name="Lu M."/>
            <person name="Nolan M."/>
            <person name="Lapidus A."/>
            <person name="Lucas S."/>
            <person name="Hammon N."/>
            <person name="Deshpande S."/>
            <person name="Cheng J.F."/>
            <person name="Tapia R."/>
            <person name="Han C."/>
            <person name="Goodwin L."/>
            <person name="Pitluck S."/>
            <person name="Huntemann M."/>
            <person name="Ivanova N."/>
            <person name="Pagani I."/>
            <person name="Mavromatis K."/>
            <person name="Ovchinikova G."/>
            <person name="Pati A."/>
            <person name="Chen A."/>
            <person name="Palaniappan K."/>
            <person name="Land M."/>
            <person name="Hauser L."/>
            <person name="Brambilla E.M."/>
            <person name="Kotsyurbenko O."/>
            <person name="Rohde M."/>
            <person name="Tindall B.J."/>
            <person name="Abt B."/>
            <person name="Goker M."/>
            <person name="Detter J.C."/>
            <person name="Woyke T."/>
            <person name="Bristow J."/>
            <person name="Eisen J.A."/>
            <person name="Markowitz V."/>
            <person name="Hugenholtz P."/>
            <person name="Klenk H.P."/>
            <person name="Kyrpides N.C."/>
        </authorList>
    </citation>
    <scope>NUCLEOTIDE SEQUENCE [LARGE SCALE GENOMIC DNA]</scope>
    <source>
        <strain evidence="2">ATCC 51119 / DSM 12145 / JCM 21818 / LMG 10337 / NBRC 100064 / NCIMB 13643</strain>
    </source>
</reference>
<evidence type="ECO:0000313" key="1">
    <source>
        <dbReference type="EMBL" id="ADY50835.1"/>
    </source>
</evidence>
<dbReference type="PROSITE" id="PS51257">
    <property type="entry name" value="PROKAR_LIPOPROTEIN"/>
    <property type="match status" value="1"/>
</dbReference>
<accession>F0SEH0</accession>
<sequence>MRKFFSVLILYMSITTGFVGCKKDDSGDKLRQIKNNLLGEWFAVSRKIYLVENGEKVLHQTYFIDGGFEFFGNGDFRHFFDDENIYEGDFDVLEDGKLLKIHLKSGDNKGDTYSYKILTADKENLILQFGNEEKGDDIIGTLNFVRNKNK</sequence>
<dbReference type="RefSeq" id="WP_013631338.1">
    <property type="nucleotide sequence ID" value="NC_015177.1"/>
</dbReference>
<proteinExistence type="predicted"/>
<dbReference type="KEGG" id="psn:Pedsa_0249"/>
<keyword evidence="2" id="KW-1185">Reference proteome</keyword>
<protein>
    <recommendedName>
        <fullName evidence="3">Lipocalin-like domain-containing protein</fullName>
    </recommendedName>
</protein>
<dbReference type="HOGENOM" id="CLU_1738986_0_0_10"/>
<reference evidence="2" key="2">
    <citation type="submission" date="2011-02" db="EMBL/GenBank/DDBJ databases">
        <title>The complete genome of Pedobacter saltans DSM 12145.</title>
        <authorList>
            <consortium name="US DOE Joint Genome Institute (JGI-PGF)"/>
            <person name="Lucas S."/>
            <person name="Copeland A."/>
            <person name="Lapidus A."/>
            <person name="Bruce D."/>
            <person name="Goodwin L."/>
            <person name="Pitluck S."/>
            <person name="Kyrpides N."/>
            <person name="Mavromatis K."/>
            <person name="Pagani I."/>
            <person name="Ivanova N."/>
            <person name="Ovchinnikova G."/>
            <person name="Lu M."/>
            <person name="Detter J.C."/>
            <person name="Han C."/>
            <person name="Land M."/>
            <person name="Hauser L."/>
            <person name="Markowitz V."/>
            <person name="Cheng J.-F."/>
            <person name="Hugenholtz P."/>
            <person name="Woyke T."/>
            <person name="Wu D."/>
            <person name="Tindall B."/>
            <person name="Pomrenke H.G."/>
            <person name="Brambilla E."/>
            <person name="Klenk H.-P."/>
            <person name="Eisen J.A."/>
        </authorList>
    </citation>
    <scope>NUCLEOTIDE SEQUENCE [LARGE SCALE GENOMIC DNA]</scope>
    <source>
        <strain evidence="2">ATCC 51119 / DSM 12145 / JCM 21818 / LMG 10337 / NBRC 100064 / NCIMB 13643</strain>
    </source>
</reference>
<organism evidence="1 2">
    <name type="scientific">Pseudopedobacter saltans (strain ATCC 51119 / DSM 12145 / JCM 21818 / CCUG 39354 / LMG 10337 / NBRC 100064 / NCIMB 13643)</name>
    <name type="common">Pedobacter saltans</name>
    <dbReference type="NCBI Taxonomy" id="762903"/>
    <lineage>
        <taxon>Bacteria</taxon>
        <taxon>Pseudomonadati</taxon>
        <taxon>Bacteroidota</taxon>
        <taxon>Sphingobacteriia</taxon>
        <taxon>Sphingobacteriales</taxon>
        <taxon>Sphingobacteriaceae</taxon>
        <taxon>Pseudopedobacter</taxon>
    </lineage>
</organism>
<gene>
    <name evidence="1" type="ordered locus">Pedsa_0249</name>
</gene>
<dbReference type="Proteomes" id="UP000000310">
    <property type="component" value="Chromosome"/>
</dbReference>
<dbReference type="EMBL" id="CP002545">
    <property type="protein sequence ID" value="ADY50835.1"/>
    <property type="molecule type" value="Genomic_DNA"/>
</dbReference>
<name>F0SEH0_PSESL</name>
<evidence type="ECO:0000313" key="2">
    <source>
        <dbReference type="Proteomes" id="UP000000310"/>
    </source>
</evidence>
<dbReference type="AlphaFoldDB" id="F0SEH0"/>